<dbReference type="EMBL" id="VSSQ01047932">
    <property type="protein sequence ID" value="MPN01963.1"/>
    <property type="molecule type" value="Genomic_DNA"/>
</dbReference>
<protein>
    <submittedName>
        <fullName evidence="1">Uncharacterized protein</fullName>
    </submittedName>
</protein>
<name>A0A645EN44_9ZZZZ</name>
<gene>
    <name evidence="1" type="ORF">SDC9_149176</name>
</gene>
<dbReference type="AlphaFoldDB" id="A0A645EN44"/>
<sequence>MNAGFIFPSALSSCEAEIENPEDSGLMLRYTLTIEPGELARASGMRLEESEPILLYQSELIAPGEKIDAFRLNALPGGTLLPVGEYQAEMTVTPLDKQGSPALNSEFAVQVFVRVMASDLEARADEAGMLDLRLYNGRISTERYALIVKAKDLGRPHGIDVNDLGMEHSFAIIALSDELAPMQETFLRLCLLPDGTALRTGRYEAWLIRLRQGEAAYAESRVLLEVPDTVTLLSRSPVLPAAMKELAQAVVNAEHLLSLR</sequence>
<accession>A0A645EN44</accession>
<organism evidence="1">
    <name type="scientific">bioreactor metagenome</name>
    <dbReference type="NCBI Taxonomy" id="1076179"/>
    <lineage>
        <taxon>unclassified sequences</taxon>
        <taxon>metagenomes</taxon>
        <taxon>ecological metagenomes</taxon>
    </lineage>
</organism>
<proteinExistence type="predicted"/>
<reference evidence="1" key="1">
    <citation type="submission" date="2019-08" db="EMBL/GenBank/DDBJ databases">
        <authorList>
            <person name="Kucharzyk K."/>
            <person name="Murdoch R.W."/>
            <person name="Higgins S."/>
            <person name="Loffler F."/>
        </authorList>
    </citation>
    <scope>NUCLEOTIDE SEQUENCE</scope>
</reference>
<evidence type="ECO:0000313" key="1">
    <source>
        <dbReference type="EMBL" id="MPN01963.1"/>
    </source>
</evidence>
<comment type="caution">
    <text evidence="1">The sequence shown here is derived from an EMBL/GenBank/DDBJ whole genome shotgun (WGS) entry which is preliminary data.</text>
</comment>